<feature type="non-terminal residue" evidence="1">
    <location>
        <position position="104"/>
    </location>
</feature>
<keyword evidence="2" id="KW-1185">Reference proteome</keyword>
<proteinExistence type="predicted"/>
<comment type="caution">
    <text evidence="1">The sequence shown here is derived from an EMBL/GenBank/DDBJ whole genome shotgun (WGS) entry which is preliminary data.</text>
</comment>
<dbReference type="AlphaFoldDB" id="A0A9N9K8C5"/>
<sequence>NKELPFEKKVKCSHNWCELYEAKHYGHTSHNSYECWFRKKEPPLKKKNLNAATSKNFTLVQEEEGWGLPLKNPPFPWNKSPETKKSPVICVLQDSVKKMTILNG</sequence>
<feature type="non-terminal residue" evidence="1">
    <location>
        <position position="1"/>
    </location>
</feature>
<dbReference type="Proteomes" id="UP000789405">
    <property type="component" value="Unassembled WGS sequence"/>
</dbReference>
<accession>A0A9N9K8C5</accession>
<name>A0A9N9K8C5_9GLOM</name>
<protein>
    <submittedName>
        <fullName evidence="1">4755_t:CDS:1</fullName>
    </submittedName>
</protein>
<evidence type="ECO:0000313" key="1">
    <source>
        <dbReference type="EMBL" id="CAG8815707.1"/>
    </source>
</evidence>
<organism evidence="1 2">
    <name type="scientific">Dentiscutata erythropus</name>
    <dbReference type="NCBI Taxonomy" id="1348616"/>
    <lineage>
        <taxon>Eukaryota</taxon>
        <taxon>Fungi</taxon>
        <taxon>Fungi incertae sedis</taxon>
        <taxon>Mucoromycota</taxon>
        <taxon>Glomeromycotina</taxon>
        <taxon>Glomeromycetes</taxon>
        <taxon>Diversisporales</taxon>
        <taxon>Gigasporaceae</taxon>
        <taxon>Dentiscutata</taxon>
    </lineage>
</organism>
<dbReference type="EMBL" id="CAJVPY010052926">
    <property type="protein sequence ID" value="CAG8815707.1"/>
    <property type="molecule type" value="Genomic_DNA"/>
</dbReference>
<reference evidence="1" key="1">
    <citation type="submission" date="2021-06" db="EMBL/GenBank/DDBJ databases">
        <authorList>
            <person name="Kallberg Y."/>
            <person name="Tangrot J."/>
            <person name="Rosling A."/>
        </authorList>
    </citation>
    <scope>NUCLEOTIDE SEQUENCE</scope>
    <source>
        <strain evidence="1">MA453B</strain>
    </source>
</reference>
<evidence type="ECO:0000313" key="2">
    <source>
        <dbReference type="Proteomes" id="UP000789405"/>
    </source>
</evidence>
<gene>
    <name evidence="1" type="ORF">DERYTH_LOCUS26155</name>
</gene>